<keyword evidence="2" id="KW-1185">Reference proteome</keyword>
<dbReference type="Proteomes" id="UP000554965">
    <property type="component" value="Unassembled WGS sequence"/>
</dbReference>
<proteinExistence type="predicted"/>
<sequence>MVAAARCLFHRGGNEARAIMSQSRAARPTLKLLNTAAVPSPPEKPVILLFAEVKTLGNAVYRANHHALYRA</sequence>
<evidence type="ECO:0000313" key="2">
    <source>
        <dbReference type="Proteomes" id="UP000554965"/>
    </source>
</evidence>
<organism evidence="1 2">
    <name type="scientific">Mycobacterium simulans</name>
    <dbReference type="NCBI Taxonomy" id="627089"/>
    <lineage>
        <taxon>Bacteria</taxon>
        <taxon>Bacillati</taxon>
        <taxon>Actinomycetota</taxon>
        <taxon>Actinomycetes</taxon>
        <taxon>Mycobacteriales</taxon>
        <taxon>Mycobacteriaceae</taxon>
        <taxon>Mycobacterium</taxon>
    </lineage>
</organism>
<dbReference type="EMBL" id="OCTY01000002">
    <property type="protein sequence ID" value="SOJ56951.1"/>
    <property type="molecule type" value="Genomic_DNA"/>
</dbReference>
<evidence type="ECO:0000313" key="1">
    <source>
        <dbReference type="EMBL" id="SOJ56951.1"/>
    </source>
</evidence>
<comment type="caution">
    <text evidence="1">The sequence shown here is derived from an EMBL/GenBank/DDBJ whole genome shotgun (WGS) entry which is preliminary data.</text>
</comment>
<protein>
    <submittedName>
        <fullName evidence="1">Uncharacterized protein</fullName>
    </submittedName>
</protein>
<reference evidence="1 2" key="1">
    <citation type="submission" date="2017-10" db="EMBL/GenBank/DDBJ databases">
        <authorList>
            <consortium name="Urmite Genomes"/>
        </authorList>
    </citation>
    <scope>NUCLEOTIDE SEQUENCE [LARGE SCALE GENOMIC DNA]</scope>
    <source>
        <strain evidence="1 2">FB-527</strain>
    </source>
</reference>
<accession>A0A7Z7INM4</accession>
<gene>
    <name evidence="1" type="ORF">MSIMFB_04429</name>
</gene>
<name>A0A7Z7INM4_9MYCO</name>
<dbReference type="AlphaFoldDB" id="A0A7Z7INM4"/>